<dbReference type="Proteomes" id="UP000186607">
    <property type="component" value="Unassembled WGS sequence"/>
</dbReference>
<gene>
    <name evidence="7" type="ORF">BOO71_0006931</name>
</gene>
<protein>
    <recommendedName>
        <fullName evidence="9">DUF423 domain-containing protein</fullName>
    </recommendedName>
</protein>
<dbReference type="PANTHER" id="PTHR43461:SF1">
    <property type="entry name" value="TRANSMEMBRANE PROTEIN 256"/>
    <property type="match status" value="1"/>
</dbReference>
<comment type="subcellular location">
    <subcellularLocation>
        <location evidence="1">Membrane</location>
        <topology evidence="1">Multi-pass membrane protein</topology>
    </subcellularLocation>
</comment>
<evidence type="ECO:0000313" key="7">
    <source>
        <dbReference type="EMBL" id="OLV17958.1"/>
    </source>
</evidence>
<evidence type="ECO:0000256" key="3">
    <source>
        <dbReference type="ARBA" id="ARBA00022692"/>
    </source>
</evidence>
<evidence type="ECO:0000313" key="8">
    <source>
        <dbReference type="Proteomes" id="UP000186607"/>
    </source>
</evidence>
<reference evidence="7 8" key="1">
    <citation type="submission" date="2017-01" db="EMBL/GenBank/DDBJ databases">
        <title>Genome Analysis of Deinococcus marmoris KOPRI26562.</title>
        <authorList>
            <person name="Kim J.H."/>
            <person name="Oh H.-M."/>
        </authorList>
    </citation>
    <scope>NUCLEOTIDE SEQUENCE [LARGE SCALE GENOMIC DNA]</scope>
    <source>
        <strain evidence="7 8">KOPRI26562</strain>
    </source>
</reference>
<feature type="transmembrane region" description="Helical" evidence="6">
    <location>
        <begin position="100"/>
        <end position="121"/>
    </location>
</feature>
<dbReference type="InterPro" id="IPR006696">
    <property type="entry name" value="DUF423"/>
</dbReference>
<sequence length="127" mass="13042">MRMTRSASPAASLPAFQTGAILAALGVALGAFATHGLKGTLEPGLLADFETGVRYQMYAALALLALGTQPEQRRAPMLLLGGAVIFSGTLYILALTGVKWLGAITPIGGVLLIAGFVLAAVDFRRSG</sequence>
<dbReference type="GO" id="GO:0005886">
    <property type="term" value="C:plasma membrane"/>
    <property type="evidence" value="ECO:0007669"/>
    <property type="project" value="TreeGrafter"/>
</dbReference>
<keyword evidence="5 6" id="KW-0472">Membrane</keyword>
<evidence type="ECO:0000256" key="6">
    <source>
        <dbReference type="SAM" id="Phobius"/>
    </source>
</evidence>
<comment type="similarity">
    <text evidence="2">Belongs to the UPF0382 family.</text>
</comment>
<feature type="transmembrane region" description="Helical" evidence="6">
    <location>
        <begin position="77"/>
        <end position="94"/>
    </location>
</feature>
<evidence type="ECO:0000256" key="5">
    <source>
        <dbReference type="ARBA" id="ARBA00023136"/>
    </source>
</evidence>
<evidence type="ECO:0000256" key="1">
    <source>
        <dbReference type="ARBA" id="ARBA00004141"/>
    </source>
</evidence>
<name>A0A1U7NYG6_9DEIO</name>
<dbReference type="Pfam" id="PF04241">
    <property type="entry name" value="DUF423"/>
    <property type="match status" value="1"/>
</dbReference>
<comment type="caution">
    <text evidence="7">The sequence shown here is derived from an EMBL/GenBank/DDBJ whole genome shotgun (WGS) entry which is preliminary data.</text>
</comment>
<accession>A0A1U7NYG6</accession>
<keyword evidence="8" id="KW-1185">Reference proteome</keyword>
<evidence type="ECO:0000256" key="2">
    <source>
        <dbReference type="ARBA" id="ARBA00009694"/>
    </source>
</evidence>
<keyword evidence="4 6" id="KW-1133">Transmembrane helix</keyword>
<keyword evidence="3 6" id="KW-0812">Transmembrane</keyword>
<dbReference type="AlphaFoldDB" id="A0A1U7NYG6"/>
<feature type="transmembrane region" description="Helical" evidence="6">
    <location>
        <begin position="54"/>
        <end position="70"/>
    </location>
</feature>
<proteinExistence type="inferred from homology"/>
<dbReference type="EMBL" id="MSTI01000077">
    <property type="protein sequence ID" value="OLV17958.1"/>
    <property type="molecule type" value="Genomic_DNA"/>
</dbReference>
<evidence type="ECO:0000256" key="4">
    <source>
        <dbReference type="ARBA" id="ARBA00022989"/>
    </source>
</evidence>
<dbReference type="eggNOG" id="COG2363">
    <property type="taxonomic scope" value="Bacteria"/>
</dbReference>
<evidence type="ECO:0008006" key="9">
    <source>
        <dbReference type="Google" id="ProtNLM"/>
    </source>
</evidence>
<organism evidence="7 8">
    <name type="scientific">Deinococcus marmoris</name>
    <dbReference type="NCBI Taxonomy" id="249408"/>
    <lineage>
        <taxon>Bacteria</taxon>
        <taxon>Thermotogati</taxon>
        <taxon>Deinococcota</taxon>
        <taxon>Deinococci</taxon>
        <taxon>Deinococcales</taxon>
        <taxon>Deinococcaceae</taxon>
        <taxon>Deinococcus</taxon>
    </lineage>
</organism>
<dbReference type="PANTHER" id="PTHR43461">
    <property type="entry name" value="TRANSMEMBRANE PROTEIN 256"/>
    <property type="match status" value="1"/>
</dbReference>